<dbReference type="RefSeq" id="WP_010448533.1">
    <property type="nucleotide sequence ID" value="NC_010114.1"/>
</dbReference>
<sequence>MKVALDIPSYWEEHIRTAKFDVTIISPYITDSRAVTAFLNKAQEQSCQCQLVTHRDAIQHISSRPQLEQMKRALEMGSSVSMVSKLHAKALIVDGKLLSIGSQNFTKNGEQNVELSVEVDLDWMPTNENVSKLYKAVEEAKNLDLLTIQHWLELNVQYQLELEALNEKWKERIRPEISQEVTQPRQGSQETTSVGWTSLRNREKMGKSVIKMTCTQDGNIFKFKRQDEGHLRYVDREKINLCQLSIKQRNGHVKEINLAKSSVVPMRINDAGRYVLCKLNNTLFSQFLDQVQWRGELPYLKSSVAVKLTCLKTQTQKHSFKISIKDSDGNGISGNVLVANNKLTWVDHSVTVKQKTRDFESVVACINENSERWLSEVFEFVLCKPLTQYEDRRYVDVETVFDTKKLYYYLKAELLGRHVGLSLLP</sequence>
<accession>A9M550</accession>
<reference evidence="2" key="1">
    <citation type="journal article" date="2007" name="Appl. Environ. Microbiol.">
        <title>Sequence characterization and comparative analysis of three plasmids isolated from environmental Vibrio spp.</title>
        <authorList>
            <person name="Hazen T.H."/>
            <person name="Wu D."/>
            <person name="Eisen J.A."/>
            <person name="Sobecky P.A."/>
        </authorList>
    </citation>
    <scope>NUCLEOTIDE SEQUENCE [LARGE SCALE GENOMIC DNA]</scope>
    <source>
        <strain evidence="2">09022</strain>
        <plasmid evidence="2">p09022A</plasmid>
    </source>
</reference>
<dbReference type="GO" id="GO:0006793">
    <property type="term" value="P:phosphorus metabolic process"/>
    <property type="evidence" value="ECO:0007669"/>
    <property type="project" value="UniProtKB-ARBA"/>
</dbReference>
<dbReference type="GO" id="GO:0003824">
    <property type="term" value="F:catalytic activity"/>
    <property type="evidence" value="ECO:0007669"/>
    <property type="project" value="InterPro"/>
</dbReference>
<keyword evidence="2" id="KW-0614">Plasmid</keyword>
<evidence type="ECO:0000259" key="1">
    <source>
        <dbReference type="PROSITE" id="PS50035"/>
    </source>
</evidence>
<geneLocation type="plasmid" evidence="2">
    <name>p09022A</name>
</geneLocation>
<dbReference type="PROSITE" id="PS50035">
    <property type="entry name" value="PLD"/>
    <property type="match status" value="1"/>
</dbReference>
<dbReference type="Pfam" id="PF13091">
    <property type="entry name" value="PLDc_2"/>
    <property type="match status" value="1"/>
</dbReference>
<protein>
    <recommendedName>
        <fullName evidence="1">PLD phosphodiesterase domain-containing protein</fullName>
    </recommendedName>
</protein>
<dbReference type="AlphaFoldDB" id="A9M550"/>
<gene>
    <name evidence="2" type="ORF">BMSF_0025</name>
</gene>
<evidence type="ECO:0000313" key="2">
    <source>
        <dbReference type="EMBL" id="ABX77145.1"/>
    </source>
</evidence>
<proteinExistence type="predicted"/>
<name>A9M550_9VIBR</name>
<dbReference type="Gene3D" id="3.30.870.10">
    <property type="entry name" value="Endonuclease Chain A"/>
    <property type="match status" value="1"/>
</dbReference>
<organism evidence="2">
    <name type="scientific">Vibrio sp. 09022</name>
    <dbReference type="NCBI Taxonomy" id="452804"/>
    <lineage>
        <taxon>Bacteria</taxon>
        <taxon>Pseudomonadati</taxon>
        <taxon>Pseudomonadota</taxon>
        <taxon>Gammaproteobacteria</taxon>
        <taxon>Vibrionales</taxon>
        <taxon>Vibrionaceae</taxon>
        <taxon>Vibrio</taxon>
    </lineage>
</organism>
<dbReference type="InterPro" id="IPR025202">
    <property type="entry name" value="PLD-like_dom"/>
</dbReference>
<dbReference type="SUPFAM" id="SSF56024">
    <property type="entry name" value="Phospholipase D/nuclease"/>
    <property type="match status" value="1"/>
</dbReference>
<feature type="domain" description="PLD phosphodiesterase" evidence="1">
    <location>
        <begin position="82"/>
        <end position="109"/>
    </location>
</feature>
<dbReference type="EMBL" id="CP000757">
    <property type="protein sequence ID" value="ABX77145.1"/>
    <property type="molecule type" value="Genomic_DNA"/>
</dbReference>
<dbReference type="InterPro" id="IPR001736">
    <property type="entry name" value="PLipase_D/transphosphatidylase"/>
</dbReference>